<dbReference type="EMBL" id="LR586016">
    <property type="protein sequence ID" value="VIP01073.1"/>
    <property type="molecule type" value="Genomic_DNA"/>
</dbReference>
<name>A0A6C2YIW2_9BACT</name>
<dbReference type="Pfam" id="PF26395">
    <property type="entry name" value="E2-CBASS"/>
    <property type="match status" value="1"/>
</dbReference>
<accession>A0A6C2YIW2</accession>
<proteinExistence type="predicted"/>
<dbReference type="AlphaFoldDB" id="A0A6C2YIW2"/>
<dbReference type="KEGG" id="tim:GMBLW1_28870"/>
<keyword evidence="4" id="KW-1185">Reference proteome</keyword>
<dbReference type="InterPro" id="IPR058588">
    <property type="entry name" value="E2-CBASS"/>
</dbReference>
<evidence type="ECO:0000259" key="2">
    <source>
        <dbReference type="Pfam" id="PF26395"/>
    </source>
</evidence>
<evidence type="ECO:0000313" key="4">
    <source>
        <dbReference type="Proteomes" id="UP000464378"/>
    </source>
</evidence>
<evidence type="ECO:0000256" key="1">
    <source>
        <dbReference type="SAM" id="MobiDB-lite"/>
    </source>
</evidence>
<reference evidence="3" key="1">
    <citation type="submission" date="2019-04" db="EMBL/GenBank/DDBJ databases">
        <authorList>
            <consortium name="Science for Life Laboratories"/>
        </authorList>
    </citation>
    <scope>NUCLEOTIDE SEQUENCE</scope>
    <source>
        <strain evidence="3">MBLW1</strain>
    </source>
</reference>
<protein>
    <recommendedName>
        <fullName evidence="2">Type II CBASS E2 protein domain-containing protein</fullName>
    </recommendedName>
</protein>
<feature type="region of interest" description="Disordered" evidence="1">
    <location>
        <begin position="129"/>
        <end position="148"/>
    </location>
</feature>
<feature type="domain" description="Type II CBASS E2 protein" evidence="2">
    <location>
        <begin position="21"/>
        <end position="133"/>
    </location>
</feature>
<dbReference type="Proteomes" id="UP000464378">
    <property type="component" value="Chromosome"/>
</dbReference>
<organism evidence="3">
    <name type="scientific">Tuwongella immobilis</name>
    <dbReference type="NCBI Taxonomy" id="692036"/>
    <lineage>
        <taxon>Bacteria</taxon>
        <taxon>Pseudomonadati</taxon>
        <taxon>Planctomycetota</taxon>
        <taxon>Planctomycetia</taxon>
        <taxon>Gemmatales</taxon>
        <taxon>Gemmataceae</taxon>
        <taxon>Tuwongella</taxon>
    </lineage>
</organism>
<feature type="compositionally biased region" description="Basic and acidic residues" evidence="1">
    <location>
        <begin position="130"/>
        <end position="148"/>
    </location>
</feature>
<evidence type="ECO:0000313" key="3">
    <source>
        <dbReference type="EMBL" id="VIP01073.1"/>
    </source>
</evidence>
<dbReference type="InParanoid" id="A0A6C2YIW2"/>
<sequence>MVANPYRGEISVFRQMQRINLLPGFTARMRGHSYFVAEGDITPNALAETYRIRVDYRQNKKPRTWVLTPQLVVRAQSKSIPHMFEQERLCLFLEKEWAADMYIADTIIPWAAVWLHYYELWHATGKWHGGGHEPSHDRSYRRVTQEHV</sequence>
<dbReference type="EMBL" id="LR593887">
    <property type="protein sequence ID" value="VTR97571.1"/>
    <property type="molecule type" value="Genomic_DNA"/>
</dbReference>
<gene>
    <name evidence="3" type="ORF">GMBLW1_28870</name>
</gene>